<evidence type="ECO:0000256" key="1">
    <source>
        <dbReference type="SAM" id="MobiDB-lite"/>
    </source>
</evidence>
<feature type="region of interest" description="Disordered" evidence="1">
    <location>
        <begin position="1"/>
        <end position="265"/>
    </location>
</feature>
<dbReference type="PANTHER" id="PTHR47487:SF8">
    <property type="entry name" value="OS08G0270900 PROTEIN"/>
    <property type="match status" value="1"/>
</dbReference>
<feature type="compositionally biased region" description="Gly residues" evidence="1">
    <location>
        <begin position="926"/>
        <end position="935"/>
    </location>
</feature>
<dbReference type="Pfam" id="PF12874">
    <property type="entry name" value="zf-met"/>
    <property type="match status" value="2"/>
</dbReference>
<dbReference type="InterPro" id="IPR036236">
    <property type="entry name" value="Znf_C2H2_sf"/>
</dbReference>
<sequence>MPPRKNTARRGRPWAKFGDSGDRTAQDEASDGVVASTDDSMTKPGSLAKKSATPARKVPPAPKPRPAAAIEQPAAKKRAVAATKPAAEKAVRTVSEASEDDGAFEALVLDADDDEEVPAGDEENVAEDGNEEGAAAGQDENGEGGDAEATEAPGGGEAADEGNGEYAGEPEEGAEGWEGEPNEEGGDMEEQEAVDAKADDGLEGDAAKDDALGEDAADGAPEESAEGAEPQANGEAVEDGGGEDAAAATEGEGETIVRDLAPSERDFVMAEDEEVKEEPTTEVTRLWDLCPDVELEHAETITTSLHESIRRSVRQFIERLLRNVKETGALPEDVIAQDDKPMFGCSLCNIKVHQPELFDAHVETQRHVKRLRWMYFMGINKELGNYHCRVCHISVPCKDHLVGHLRSDRHLCLSKSLNVHPKYSEHVLSKYYPEDQVKSLLQPQPQQQQQPSATASQPSATSKGKEQKSADKRPEKGKANAGSSGQQAKREQSPSAPTSQGFIFHCELCQVIAYHEDQIQEHYQGKKHRAKMAEELEKLSKQKPDKKGSAKGDGAQTSKTGSKDAPKGPGKGLGPKKGPVNKPQSQQFKPKGPKFGSGPAPTYTCYVCNVVLHSTREYSQHFTTREHRLAAGIQASAPPLGHKRPRSPSPFSRAPAWSSPPRMRSPPRDLWSGGPPPCKRSPEPFLDPIARDLYAPSSGPSGAYEPGLRGPQPGMLEDYAERRGPGNSSGGMPDPTSVAATLETMIQLQQRLLNITGPQQGSGGGGMMGGSSGYRDEEFGSIARSLQDMDLQKSLQQLRQSQRYNVGPSPPPYGSSSTPTSSSRGLQSGAYMDSSPPPFRESGSSFQGGMGDGFGGKRASYGGADSYSPIGDDMKGSYGLGGGSSFGGGGPGGSGGLRINEYRKSSLGPTAPRPSDFGRPPMGHMRGSGVGSKRY</sequence>
<proteinExistence type="evidence at transcript level"/>
<feature type="region of interest" description="Disordered" evidence="1">
    <location>
        <begin position="631"/>
        <end position="737"/>
    </location>
</feature>
<feature type="compositionally biased region" description="Low complexity" evidence="1">
    <location>
        <begin position="649"/>
        <end position="662"/>
    </location>
</feature>
<feature type="compositionally biased region" description="Acidic residues" evidence="1">
    <location>
        <begin position="140"/>
        <end position="149"/>
    </location>
</feature>
<dbReference type="SMART" id="SM00355">
    <property type="entry name" value="ZnF_C2H2"/>
    <property type="match status" value="4"/>
</dbReference>
<feature type="domain" description="C2H2-type" evidence="2">
    <location>
        <begin position="388"/>
        <end position="410"/>
    </location>
</feature>
<reference evidence="3" key="2">
    <citation type="journal article" date="2015" name="J. Proteomics">
        <title>Sexual differences in the sialomes of the zebra tick, Rhipicephalus pulchellus.</title>
        <authorList>
            <person name="Tan A.W."/>
            <person name="Francischetti I.M."/>
            <person name="Slovak M."/>
            <person name="Kini R.M."/>
            <person name="Ribeiro J.M."/>
        </authorList>
    </citation>
    <scope>NUCLEOTIDE SEQUENCE</scope>
    <source>
        <tissue evidence="3">Salivary gland</tissue>
    </source>
</reference>
<dbReference type="PANTHER" id="PTHR47487">
    <property type="entry name" value="OS06G0651300 PROTEIN-RELATED"/>
    <property type="match status" value="1"/>
</dbReference>
<dbReference type="InterPro" id="IPR003604">
    <property type="entry name" value="Matrin/U1-like-C_Znf_C2H2"/>
</dbReference>
<dbReference type="AlphaFoldDB" id="L7LYQ3"/>
<dbReference type="Gene3D" id="3.30.160.60">
    <property type="entry name" value="Classic Zinc Finger"/>
    <property type="match status" value="1"/>
</dbReference>
<feature type="compositionally biased region" description="Acidic residues" evidence="1">
    <location>
        <begin position="158"/>
        <end position="193"/>
    </location>
</feature>
<feature type="compositionally biased region" description="Basic and acidic residues" evidence="1">
    <location>
        <begin position="538"/>
        <end position="550"/>
    </location>
</feature>
<protein>
    <submittedName>
        <fullName evidence="3">Putative retinitis pigmentosa gtpase regulator</fullName>
    </submittedName>
</protein>
<name>L7LYQ3_RHIPC</name>
<feature type="compositionally biased region" description="Low complexity" evidence="1">
    <location>
        <begin position="792"/>
        <end position="803"/>
    </location>
</feature>
<dbReference type="SUPFAM" id="SSF57667">
    <property type="entry name" value="beta-beta-alpha zinc fingers"/>
    <property type="match status" value="1"/>
</dbReference>
<feature type="region of interest" description="Disordered" evidence="1">
    <location>
        <begin position="440"/>
        <end position="499"/>
    </location>
</feature>
<feature type="compositionally biased region" description="Acidic residues" evidence="1">
    <location>
        <begin position="212"/>
        <end position="226"/>
    </location>
</feature>
<evidence type="ECO:0000259" key="2">
    <source>
        <dbReference type="PROSITE" id="PS00028"/>
    </source>
</evidence>
<feature type="compositionally biased region" description="Acidic residues" evidence="1">
    <location>
        <begin position="110"/>
        <end position="131"/>
    </location>
</feature>
<feature type="compositionally biased region" description="Gly residues" evidence="1">
    <location>
        <begin position="846"/>
        <end position="856"/>
    </location>
</feature>
<dbReference type="EMBL" id="GACK01009045">
    <property type="protein sequence ID" value="JAA55989.1"/>
    <property type="molecule type" value="mRNA"/>
</dbReference>
<evidence type="ECO:0000313" key="3">
    <source>
        <dbReference type="EMBL" id="JAA55989.1"/>
    </source>
</evidence>
<feature type="compositionally biased region" description="Basic residues" evidence="1">
    <location>
        <begin position="1"/>
        <end position="13"/>
    </location>
</feature>
<dbReference type="GO" id="GO:0008270">
    <property type="term" value="F:zinc ion binding"/>
    <property type="evidence" value="ECO:0007669"/>
    <property type="project" value="InterPro"/>
</dbReference>
<feature type="region of interest" description="Disordered" evidence="1">
    <location>
        <begin position="756"/>
        <end position="935"/>
    </location>
</feature>
<dbReference type="GO" id="GO:0003676">
    <property type="term" value="F:nucleic acid binding"/>
    <property type="evidence" value="ECO:0007669"/>
    <property type="project" value="InterPro"/>
</dbReference>
<feature type="region of interest" description="Disordered" evidence="1">
    <location>
        <begin position="538"/>
        <end position="596"/>
    </location>
</feature>
<dbReference type="SMART" id="SM00451">
    <property type="entry name" value="ZnF_U1"/>
    <property type="match status" value="3"/>
</dbReference>
<organism evidence="3">
    <name type="scientific">Rhipicephalus pulchellus</name>
    <name type="common">Yellow backed tick</name>
    <name type="synonym">Dermacentor pulchellus</name>
    <dbReference type="NCBI Taxonomy" id="72859"/>
    <lineage>
        <taxon>Eukaryota</taxon>
        <taxon>Metazoa</taxon>
        <taxon>Ecdysozoa</taxon>
        <taxon>Arthropoda</taxon>
        <taxon>Chelicerata</taxon>
        <taxon>Arachnida</taxon>
        <taxon>Acari</taxon>
        <taxon>Parasitiformes</taxon>
        <taxon>Ixodida</taxon>
        <taxon>Ixodoidea</taxon>
        <taxon>Ixodidae</taxon>
        <taxon>Rhipicephalinae</taxon>
        <taxon>Rhipicephalus</taxon>
        <taxon>Rhipicephalus</taxon>
    </lineage>
</organism>
<feature type="compositionally biased region" description="Low complexity" evidence="1">
    <location>
        <begin position="814"/>
        <end position="823"/>
    </location>
</feature>
<feature type="compositionally biased region" description="Basic and acidic residues" evidence="1">
    <location>
        <begin position="463"/>
        <end position="478"/>
    </location>
</feature>
<feature type="compositionally biased region" description="Gly residues" evidence="1">
    <location>
        <begin position="878"/>
        <end position="896"/>
    </location>
</feature>
<dbReference type="InterPro" id="IPR013087">
    <property type="entry name" value="Znf_C2H2_type"/>
</dbReference>
<dbReference type="PROSITE" id="PS00028">
    <property type="entry name" value="ZINC_FINGER_C2H2_1"/>
    <property type="match status" value="1"/>
</dbReference>
<feature type="compositionally biased region" description="Polar residues" evidence="1">
    <location>
        <begin position="481"/>
        <end position="499"/>
    </location>
</feature>
<accession>L7LYQ3</accession>
<feature type="compositionally biased region" description="Gly residues" evidence="1">
    <location>
        <begin position="760"/>
        <end position="772"/>
    </location>
</feature>
<feature type="compositionally biased region" description="Basic and acidic residues" evidence="1">
    <location>
        <begin position="194"/>
        <end position="211"/>
    </location>
</feature>
<feature type="compositionally biased region" description="Basic and acidic residues" evidence="1">
    <location>
        <begin position="255"/>
        <end position="265"/>
    </location>
</feature>
<feature type="compositionally biased region" description="Low complexity" evidence="1">
    <location>
        <begin position="442"/>
        <end position="462"/>
    </location>
</feature>
<reference evidence="3" key="1">
    <citation type="submission" date="2012-11" db="EMBL/GenBank/DDBJ databases">
        <authorList>
            <person name="Lucero-Rivera Y.E."/>
            <person name="Tovar-Ramirez D."/>
        </authorList>
    </citation>
    <scope>NUCLEOTIDE SEQUENCE</scope>
    <source>
        <tissue evidence="3">Salivary gland</tissue>
    </source>
</reference>